<dbReference type="Proteomes" id="UP001060336">
    <property type="component" value="Chromosome"/>
</dbReference>
<reference evidence="4" key="1">
    <citation type="submission" date="2022-08" db="EMBL/GenBank/DDBJ databases">
        <title>Nisaea acidiphila sp. nov., isolated from a marine algal debris and emended description of the genus Nisaea Urios et al. 2008.</title>
        <authorList>
            <person name="Kwon K."/>
        </authorList>
    </citation>
    <scope>NUCLEOTIDE SEQUENCE</scope>
    <source>
        <strain evidence="4">MEBiC11861</strain>
    </source>
</reference>
<gene>
    <name evidence="4" type="ORF">NUH88_08410</name>
</gene>
<keyword evidence="5" id="KW-1185">Reference proteome</keyword>
<dbReference type="PROSITE" id="PS51471">
    <property type="entry name" value="FE2OG_OXY"/>
    <property type="match status" value="1"/>
</dbReference>
<dbReference type="Pfam" id="PF05721">
    <property type="entry name" value="PhyH"/>
    <property type="match status" value="1"/>
</dbReference>
<keyword evidence="2" id="KW-0408">Iron</keyword>
<evidence type="ECO:0000256" key="2">
    <source>
        <dbReference type="RuleBase" id="RU003682"/>
    </source>
</evidence>
<dbReference type="Gene3D" id="2.60.120.620">
    <property type="entry name" value="q2cbj1_9rhob like domain"/>
    <property type="match status" value="1"/>
</dbReference>
<dbReference type="PANTHER" id="PTHR20883:SF48">
    <property type="entry name" value="ECTOINE DIOXYGENASE"/>
    <property type="match status" value="1"/>
</dbReference>
<dbReference type="GO" id="GO:0005506">
    <property type="term" value="F:iron ion binding"/>
    <property type="evidence" value="ECO:0007669"/>
    <property type="project" value="UniProtKB-ARBA"/>
</dbReference>
<evidence type="ECO:0000256" key="1">
    <source>
        <dbReference type="ARBA" id="ARBA00001954"/>
    </source>
</evidence>
<keyword evidence="2" id="KW-0560">Oxidoreductase</keyword>
<sequence length="252" mass="29037">MLTKDQVARYHEDGYVIPDFRLSTDKLERIKQLHGALLERHPEFKDYCNALLDYEPAFREFAEDPEILDMISQVIGSDLALWNMSFFAKPAHGGKRTPWHQDGEYWPIRPLATCTVWLAVDAATPENGCLKFIRGSHKDQRLKAHNRTDATDVTLNQELDPAAYNEDEAVDLVLEPGQISLHDVYLLHGSEANHSDKPRRGMTMRFMPTTSHFDRDLAKRKAETQKIRDQSKQKLFLMRGVDRTGRNLFEDA</sequence>
<proteinExistence type="inferred from homology"/>
<dbReference type="KEGG" id="naci:NUH88_08410"/>
<dbReference type="SUPFAM" id="SSF51197">
    <property type="entry name" value="Clavaminate synthase-like"/>
    <property type="match status" value="1"/>
</dbReference>
<keyword evidence="4" id="KW-0223">Dioxygenase</keyword>
<evidence type="ECO:0000313" key="4">
    <source>
        <dbReference type="EMBL" id="UUX51710.1"/>
    </source>
</evidence>
<dbReference type="GO" id="GO:0016706">
    <property type="term" value="F:2-oxoglutarate-dependent dioxygenase activity"/>
    <property type="evidence" value="ECO:0007669"/>
    <property type="project" value="UniProtKB-ARBA"/>
</dbReference>
<accession>A0A9J7AX59</accession>
<comment type="cofactor">
    <cofactor evidence="1">
        <name>Fe(2+)</name>
        <dbReference type="ChEBI" id="CHEBI:29033"/>
    </cofactor>
</comment>
<name>A0A9J7AX59_9PROT</name>
<dbReference type="RefSeq" id="WP_257771365.1">
    <property type="nucleotide sequence ID" value="NZ_CP102480.1"/>
</dbReference>
<organism evidence="4 5">
    <name type="scientific">Nisaea acidiphila</name>
    <dbReference type="NCBI Taxonomy" id="1862145"/>
    <lineage>
        <taxon>Bacteria</taxon>
        <taxon>Pseudomonadati</taxon>
        <taxon>Pseudomonadota</taxon>
        <taxon>Alphaproteobacteria</taxon>
        <taxon>Rhodospirillales</taxon>
        <taxon>Thalassobaculaceae</taxon>
        <taxon>Nisaea</taxon>
    </lineage>
</organism>
<dbReference type="AlphaFoldDB" id="A0A9J7AX59"/>
<dbReference type="InterPro" id="IPR008775">
    <property type="entry name" value="Phytyl_CoA_dOase-like"/>
</dbReference>
<dbReference type="InterPro" id="IPR005123">
    <property type="entry name" value="Oxoglu/Fe-dep_dioxygenase_dom"/>
</dbReference>
<evidence type="ECO:0000259" key="3">
    <source>
        <dbReference type="PROSITE" id="PS51471"/>
    </source>
</evidence>
<dbReference type="EMBL" id="CP102480">
    <property type="protein sequence ID" value="UUX51710.1"/>
    <property type="molecule type" value="Genomic_DNA"/>
</dbReference>
<feature type="domain" description="Fe2OG dioxygenase" evidence="3">
    <location>
        <begin position="76"/>
        <end position="208"/>
    </location>
</feature>
<comment type="similarity">
    <text evidence="2">Belongs to the iron/ascorbate-dependent oxidoreductase family.</text>
</comment>
<keyword evidence="2" id="KW-0479">Metal-binding</keyword>
<dbReference type="PANTHER" id="PTHR20883">
    <property type="entry name" value="PHYTANOYL-COA DIOXYGENASE DOMAIN CONTAINING 1"/>
    <property type="match status" value="1"/>
</dbReference>
<protein>
    <submittedName>
        <fullName evidence="4">Phytanoyl-CoA dioxygenase family protein</fullName>
    </submittedName>
</protein>
<evidence type="ECO:0000313" key="5">
    <source>
        <dbReference type="Proteomes" id="UP001060336"/>
    </source>
</evidence>